<evidence type="ECO:0000313" key="2">
    <source>
        <dbReference type="EMBL" id="TKR69096.1"/>
    </source>
</evidence>
<evidence type="ECO:0000313" key="3">
    <source>
        <dbReference type="Proteomes" id="UP000298663"/>
    </source>
</evidence>
<reference evidence="2 3" key="1">
    <citation type="journal article" date="2015" name="Genome Biol.">
        <title>Comparative genomics of Steinernema reveals deeply conserved gene regulatory networks.</title>
        <authorList>
            <person name="Dillman A.R."/>
            <person name="Macchietto M."/>
            <person name="Porter C.F."/>
            <person name="Rogers A."/>
            <person name="Williams B."/>
            <person name="Antoshechkin I."/>
            <person name="Lee M.M."/>
            <person name="Goodwin Z."/>
            <person name="Lu X."/>
            <person name="Lewis E.E."/>
            <person name="Goodrich-Blair H."/>
            <person name="Stock S.P."/>
            <person name="Adams B.J."/>
            <person name="Sternberg P.W."/>
            <person name="Mortazavi A."/>
        </authorList>
    </citation>
    <scope>NUCLEOTIDE SEQUENCE [LARGE SCALE GENOMIC DNA]</scope>
    <source>
        <strain evidence="2 3">ALL</strain>
    </source>
</reference>
<organism evidence="2 3">
    <name type="scientific">Steinernema carpocapsae</name>
    <name type="common">Entomopathogenic nematode</name>
    <dbReference type="NCBI Taxonomy" id="34508"/>
    <lineage>
        <taxon>Eukaryota</taxon>
        <taxon>Metazoa</taxon>
        <taxon>Ecdysozoa</taxon>
        <taxon>Nematoda</taxon>
        <taxon>Chromadorea</taxon>
        <taxon>Rhabditida</taxon>
        <taxon>Tylenchina</taxon>
        <taxon>Panagrolaimomorpha</taxon>
        <taxon>Strongyloidoidea</taxon>
        <taxon>Steinernematidae</taxon>
        <taxon>Steinernema</taxon>
    </lineage>
</organism>
<keyword evidence="3" id="KW-1185">Reference proteome</keyword>
<sequence>MVDVRWLEWMVGVRSLEGAIRMAPREKRRKSQDMLWFPSFIPTHNFPKLSLSQHFPIPLTPRNPPSFPTPSTDRSPSFNSSKMTGRSPALHRLQMTDWSPAPVRLSNAHSRHSPKPTAQLSSSLSD</sequence>
<protein>
    <submittedName>
        <fullName evidence="2">Uncharacterized protein</fullName>
    </submittedName>
</protein>
<dbReference type="EMBL" id="AZBU02000007">
    <property type="protein sequence ID" value="TKR69096.1"/>
    <property type="molecule type" value="Genomic_DNA"/>
</dbReference>
<name>A0A4U5MI92_STECR</name>
<dbReference type="AlphaFoldDB" id="A0A4U5MI92"/>
<accession>A0A4U5MI92</accession>
<feature type="compositionally biased region" description="Polar residues" evidence="1">
    <location>
        <begin position="116"/>
        <end position="126"/>
    </location>
</feature>
<gene>
    <name evidence="2" type="ORF">L596_021294</name>
</gene>
<feature type="compositionally biased region" description="Polar residues" evidence="1">
    <location>
        <begin position="69"/>
        <end position="84"/>
    </location>
</feature>
<comment type="caution">
    <text evidence="2">The sequence shown here is derived from an EMBL/GenBank/DDBJ whole genome shotgun (WGS) entry which is preliminary data.</text>
</comment>
<dbReference type="Proteomes" id="UP000298663">
    <property type="component" value="Unassembled WGS sequence"/>
</dbReference>
<feature type="compositionally biased region" description="Pro residues" evidence="1">
    <location>
        <begin position="58"/>
        <end position="68"/>
    </location>
</feature>
<proteinExistence type="predicted"/>
<feature type="region of interest" description="Disordered" evidence="1">
    <location>
        <begin position="54"/>
        <end position="126"/>
    </location>
</feature>
<evidence type="ECO:0000256" key="1">
    <source>
        <dbReference type="SAM" id="MobiDB-lite"/>
    </source>
</evidence>
<reference evidence="2 3" key="2">
    <citation type="journal article" date="2019" name="G3 (Bethesda)">
        <title>Hybrid Assembly of the Genome of the Entomopathogenic Nematode Steinernema carpocapsae Identifies the X-Chromosome.</title>
        <authorList>
            <person name="Serra L."/>
            <person name="Macchietto M."/>
            <person name="Macias-Munoz A."/>
            <person name="McGill C.J."/>
            <person name="Rodriguez I.M."/>
            <person name="Rodriguez B."/>
            <person name="Murad R."/>
            <person name="Mortazavi A."/>
        </authorList>
    </citation>
    <scope>NUCLEOTIDE SEQUENCE [LARGE SCALE GENOMIC DNA]</scope>
    <source>
        <strain evidence="2 3">ALL</strain>
    </source>
</reference>